<dbReference type="InterPro" id="IPR005675">
    <property type="entry name" value="Citramal_synthase"/>
</dbReference>
<dbReference type="OrthoDB" id="9804858at2"/>
<dbReference type="PANTHER" id="PTHR43538">
    <property type="entry name" value="ALPHA-IPM SYNTHASE/HOMOCITRATE SYNTHASE"/>
    <property type="match status" value="1"/>
</dbReference>
<dbReference type="Pfam" id="PF22617">
    <property type="entry name" value="HCS_D2"/>
    <property type="match status" value="1"/>
</dbReference>
<name>A0A5Q2MZ21_9FIRM</name>
<dbReference type="InterPro" id="IPR002034">
    <property type="entry name" value="AIPM/Hcit_synth_CS"/>
</dbReference>
<evidence type="ECO:0000256" key="10">
    <source>
        <dbReference type="SAM" id="MobiDB-lite"/>
    </source>
</evidence>
<evidence type="ECO:0000313" key="13">
    <source>
        <dbReference type="Proteomes" id="UP000366051"/>
    </source>
</evidence>
<accession>A0A5Q2MZ21</accession>
<dbReference type="AlphaFoldDB" id="A0A5Q2MZ21"/>
<reference evidence="13" key="1">
    <citation type="submission" date="2019-11" db="EMBL/GenBank/DDBJ databases">
        <title>Genome sequence of Heliorestis convoluta strain HH, an alkaliphilic and minimalistic phototrophic bacterium from a soda lake in Egypt.</title>
        <authorList>
            <person name="Dewey E.D."/>
            <person name="Stokes L.M."/>
            <person name="Burchell B.M."/>
            <person name="Shaffer K.N."/>
            <person name="Huntington A.M."/>
            <person name="Baker J.M."/>
            <person name="Nadendla S."/>
            <person name="Giglio M.G."/>
            <person name="Touchman J.W."/>
            <person name="Blankenship R.E."/>
            <person name="Madigan M.T."/>
            <person name="Sattley W.M."/>
        </authorList>
    </citation>
    <scope>NUCLEOTIDE SEQUENCE [LARGE SCALE GENOMIC DNA]</scope>
    <source>
        <strain evidence="13">HH</strain>
    </source>
</reference>
<proteinExistence type="inferred from homology"/>
<dbReference type="SUPFAM" id="SSF51569">
    <property type="entry name" value="Aldolase"/>
    <property type="match status" value="1"/>
</dbReference>
<evidence type="ECO:0000256" key="8">
    <source>
        <dbReference type="NCBIfam" id="TIGR00977"/>
    </source>
</evidence>
<keyword evidence="6" id="KW-0100">Branched-chain amino acid biosynthesis</keyword>
<dbReference type="GO" id="GO:0043714">
    <property type="term" value="F:(R)-citramalate synthase activity"/>
    <property type="evidence" value="ECO:0007669"/>
    <property type="project" value="UniProtKB-UniRule"/>
</dbReference>
<dbReference type="InterPro" id="IPR036230">
    <property type="entry name" value="LeuA_allosteric_dom_sf"/>
</dbReference>
<organism evidence="12 13">
    <name type="scientific">Heliorestis convoluta</name>
    <dbReference type="NCBI Taxonomy" id="356322"/>
    <lineage>
        <taxon>Bacteria</taxon>
        <taxon>Bacillati</taxon>
        <taxon>Bacillota</taxon>
        <taxon>Clostridia</taxon>
        <taxon>Eubacteriales</taxon>
        <taxon>Heliobacteriaceae</taxon>
        <taxon>Heliorestis</taxon>
    </lineage>
</organism>
<evidence type="ECO:0000256" key="4">
    <source>
        <dbReference type="ARBA" id="ARBA00022624"/>
    </source>
</evidence>
<dbReference type="UniPathway" id="UPA00047">
    <property type="reaction ID" value="UER00066"/>
</dbReference>
<evidence type="ECO:0000256" key="3">
    <source>
        <dbReference type="ARBA" id="ARBA00022605"/>
    </source>
</evidence>
<evidence type="ECO:0000259" key="11">
    <source>
        <dbReference type="PROSITE" id="PS50991"/>
    </source>
</evidence>
<dbReference type="NCBIfam" id="TIGR00977">
    <property type="entry name" value="citramal_synth"/>
    <property type="match status" value="1"/>
</dbReference>
<dbReference type="InterPro" id="IPR054691">
    <property type="entry name" value="LeuA/HCS_post-cat"/>
</dbReference>
<gene>
    <name evidence="12" type="primary">cimA</name>
    <name evidence="12" type="ORF">FTV88_0237</name>
</gene>
<keyword evidence="13" id="KW-1185">Reference proteome</keyword>
<dbReference type="Gene3D" id="3.20.20.70">
    <property type="entry name" value="Aldolase class I"/>
    <property type="match status" value="1"/>
</dbReference>
<dbReference type="InterPro" id="IPR000891">
    <property type="entry name" value="PYR_CT"/>
</dbReference>
<keyword evidence="12" id="KW-0012">Acyltransferase</keyword>
<dbReference type="RefSeq" id="WP_153723994.1">
    <property type="nucleotide sequence ID" value="NZ_CP045875.1"/>
</dbReference>
<dbReference type="Pfam" id="PF00682">
    <property type="entry name" value="HMGL-like"/>
    <property type="match status" value="1"/>
</dbReference>
<dbReference type="Proteomes" id="UP000366051">
    <property type="component" value="Chromosome"/>
</dbReference>
<dbReference type="GO" id="GO:0003852">
    <property type="term" value="F:2-isopropylmalate synthase activity"/>
    <property type="evidence" value="ECO:0007669"/>
    <property type="project" value="InterPro"/>
</dbReference>
<dbReference type="PROSITE" id="PS00815">
    <property type="entry name" value="AIPM_HOMOCIT_SYNTH_1"/>
    <property type="match status" value="1"/>
</dbReference>
<dbReference type="InterPro" id="IPR013785">
    <property type="entry name" value="Aldolase_TIM"/>
</dbReference>
<dbReference type="PROSITE" id="PS50991">
    <property type="entry name" value="PYR_CT"/>
    <property type="match status" value="1"/>
</dbReference>
<evidence type="ECO:0000256" key="5">
    <source>
        <dbReference type="ARBA" id="ARBA00022679"/>
    </source>
</evidence>
<comment type="catalytic activity">
    <reaction evidence="7">
        <text>pyruvate + acetyl-CoA + H2O = (3R)-citramalate + CoA + H(+)</text>
        <dbReference type="Rhea" id="RHEA:19045"/>
        <dbReference type="ChEBI" id="CHEBI:15361"/>
        <dbReference type="ChEBI" id="CHEBI:15377"/>
        <dbReference type="ChEBI" id="CHEBI:15378"/>
        <dbReference type="ChEBI" id="CHEBI:30934"/>
        <dbReference type="ChEBI" id="CHEBI:57287"/>
        <dbReference type="ChEBI" id="CHEBI:57288"/>
        <dbReference type="EC" id="2.3.3.21"/>
    </reaction>
</comment>
<evidence type="ECO:0000256" key="9">
    <source>
        <dbReference type="RuleBase" id="RU003523"/>
    </source>
</evidence>
<sequence length="542" mass="59783">MERVFIYDTTLRDGTQGEGISLSVEDKVKIAVRLDQLGVAYIEGGWPASNPKDMEFFLRAKEMKWKNAKIAAFGSTCRPGTKASEDSNLQSLVQSGAPVATIFGKTWDYHVTAALRTTLEENLRIIYDSVQYLKEAGLEVVFDAEHFFDGYKANPAYAKETVLKAEQAGADWIVLCDTNGGTLPQDILSITQEMAFYLRAPLGIHAHNDSDLAVANSIISVLGGARQVQGTMNGYGERSGNANLCSIIPNLQVKMNLECLPGENLKQLTEAAHYVAEIANVTLRNDMPFVGHSAFAHKGGMHVSALLKDPSTYEHMEPESVGNQRRVLVSELSGTSNLIYKAKELGLDINKQNKETKDIIESLKTLEHQGYQFEGAEASFELLLRRAFGEEQVPFVLDSIRLLIEKRSDGDFTSEAMIKLRVDDQVIHTAAEGNGPVNAVDNALRKALSEHYSFLKDCHLADYKVRVIDEKDATAAKVRVLIETRDQQDAWSTVGVSTNIIEASWQALLDSFRYGLLKQEKAKGAKEAESTEEASKKGEAVI</sequence>
<dbReference type="GO" id="GO:0009097">
    <property type="term" value="P:isoleucine biosynthetic process"/>
    <property type="evidence" value="ECO:0007669"/>
    <property type="project" value="UniProtKB-UniRule"/>
</dbReference>
<dbReference type="KEGG" id="hcv:FTV88_0237"/>
<dbReference type="Gene3D" id="1.10.238.260">
    <property type="match status" value="1"/>
</dbReference>
<dbReference type="SMART" id="SM00917">
    <property type="entry name" value="LeuA_dimer"/>
    <property type="match status" value="1"/>
</dbReference>
<dbReference type="InterPro" id="IPR013709">
    <property type="entry name" value="2-isopropylmalate_synth_dimer"/>
</dbReference>
<dbReference type="EMBL" id="CP045875">
    <property type="protein sequence ID" value="QGG46416.1"/>
    <property type="molecule type" value="Genomic_DNA"/>
</dbReference>
<keyword evidence="4" id="KW-0412">Isoleucine biosynthesis</keyword>
<dbReference type="CDD" id="cd07941">
    <property type="entry name" value="DRE_TIM_LeuA3"/>
    <property type="match status" value="1"/>
</dbReference>
<protein>
    <recommendedName>
        <fullName evidence="8">Citramalate synthase</fullName>
        <ecNumber evidence="8">2.3.3.21</ecNumber>
    </recommendedName>
</protein>
<dbReference type="SUPFAM" id="SSF110921">
    <property type="entry name" value="2-isopropylmalate synthase LeuA, allosteric (dimerisation) domain"/>
    <property type="match status" value="1"/>
</dbReference>
<keyword evidence="5 9" id="KW-0808">Transferase</keyword>
<dbReference type="Pfam" id="PF08502">
    <property type="entry name" value="LeuA_dimer"/>
    <property type="match status" value="1"/>
</dbReference>
<dbReference type="GO" id="GO:0009098">
    <property type="term" value="P:L-leucine biosynthetic process"/>
    <property type="evidence" value="ECO:0007669"/>
    <property type="project" value="InterPro"/>
</dbReference>
<comment type="similarity">
    <text evidence="2 9">Belongs to the alpha-IPM synthase/homocitrate synthase family.</text>
</comment>
<dbReference type="Gene3D" id="3.30.160.270">
    <property type="match status" value="1"/>
</dbReference>
<dbReference type="PANTHER" id="PTHR43538:SF1">
    <property type="entry name" value="(R)-CITRAMALATE SYNTHASE"/>
    <property type="match status" value="1"/>
</dbReference>
<feature type="region of interest" description="Disordered" evidence="10">
    <location>
        <begin position="522"/>
        <end position="542"/>
    </location>
</feature>
<feature type="domain" description="Pyruvate carboxyltransferase" evidence="11">
    <location>
        <begin position="4"/>
        <end position="269"/>
    </location>
</feature>
<evidence type="ECO:0000313" key="12">
    <source>
        <dbReference type="EMBL" id="QGG46416.1"/>
    </source>
</evidence>
<dbReference type="EC" id="2.3.3.21" evidence="8"/>
<evidence type="ECO:0000256" key="1">
    <source>
        <dbReference type="ARBA" id="ARBA00004743"/>
    </source>
</evidence>
<evidence type="ECO:0000256" key="2">
    <source>
        <dbReference type="ARBA" id="ARBA00006154"/>
    </source>
</evidence>
<comment type="pathway">
    <text evidence="1">Amino-acid biosynthesis; L-isoleucine biosynthesis; 2-oxobutanoate from pyruvate: step 1/3.</text>
</comment>
<keyword evidence="3" id="KW-0028">Amino-acid biosynthesis</keyword>
<evidence type="ECO:0000256" key="6">
    <source>
        <dbReference type="ARBA" id="ARBA00023304"/>
    </source>
</evidence>
<evidence type="ECO:0000256" key="7">
    <source>
        <dbReference type="ARBA" id="ARBA00048263"/>
    </source>
</evidence>